<name>U4TX10_9LACO</name>
<dbReference type="AlphaFoldDB" id="U4TX10"/>
<evidence type="ECO:0000313" key="3">
    <source>
        <dbReference type="Proteomes" id="UP000030647"/>
    </source>
</evidence>
<dbReference type="HOGENOM" id="CLU_2898650_0_0_9"/>
<reference evidence="3" key="1">
    <citation type="journal article" date="2013" name="Genome Announc.">
        <title>Whole-Genome Sequencing of Lactobacillus shenzhenensis Strain LY-73T.</title>
        <authorList>
            <person name="Lin Z."/>
            <person name="Liu Z."/>
            <person name="Yang R."/>
            <person name="Zou Y."/>
            <person name="Wan D."/>
            <person name="Chen J."/>
            <person name="Guo M."/>
            <person name="Zhao J."/>
            <person name="Fang C."/>
            <person name="Yang R."/>
            <person name="Liu F."/>
        </authorList>
    </citation>
    <scope>NUCLEOTIDE SEQUENCE [LARGE SCALE GENOMIC DNA]</scope>
    <source>
        <strain evidence="3">LY-73</strain>
    </source>
</reference>
<dbReference type="EMBL" id="KI271582">
    <property type="protein sequence ID" value="ERL66343.1"/>
    <property type="molecule type" value="Genomic_DNA"/>
</dbReference>
<organism evidence="2 3">
    <name type="scientific">Schleiferilactobacillus shenzhenensis LY-73</name>
    <dbReference type="NCBI Taxonomy" id="1231336"/>
    <lineage>
        <taxon>Bacteria</taxon>
        <taxon>Bacillati</taxon>
        <taxon>Bacillota</taxon>
        <taxon>Bacilli</taxon>
        <taxon>Lactobacillales</taxon>
        <taxon>Lactobacillaceae</taxon>
        <taxon>Schleiferilactobacillus</taxon>
    </lineage>
</organism>
<feature type="compositionally biased region" description="Basic and acidic residues" evidence="1">
    <location>
        <begin position="9"/>
        <end position="27"/>
    </location>
</feature>
<sequence>MAVWIQPSREPEPLRPHAAPETHDDGPFCERFANGNVLAYNCKHHSTTGGGDAGDAGSLGKS</sequence>
<proteinExistence type="predicted"/>
<feature type="region of interest" description="Disordered" evidence="1">
    <location>
        <begin position="43"/>
        <end position="62"/>
    </location>
</feature>
<dbReference type="STRING" id="1231336.L248_0023"/>
<protein>
    <submittedName>
        <fullName evidence="2">Uncharacterized protein</fullName>
    </submittedName>
</protein>
<accession>U4TX10</accession>
<keyword evidence="3" id="KW-1185">Reference proteome</keyword>
<evidence type="ECO:0000256" key="1">
    <source>
        <dbReference type="SAM" id="MobiDB-lite"/>
    </source>
</evidence>
<gene>
    <name evidence="2" type="ORF">L248_0023</name>
</gene>
<feature type="region of interest" description="Disordered" evidence="1">
    <location>
        <begin position="1"/>
        <end position="27"/>
    </location>
</feature>
<dbReference type="Proteomes" id="UP000030647">
    <property type="component" value="Unassembled WGS sequence"/>
</dbReference>
<evidence type="ECO:0000313" key="2">
    <source>
        <dbReference type="EMBL" id="ERL66343.1"/>
    </source>
</evidence>